<protein>
    <submittedName>
        <fullName evidence="1">Uncharacterized protein</fullName>
    </submittedName>
</protein>
<comment type="caution">
    <text evidence="1">The sequence shown here is derived from an EMBL/GenBank/DDBJ whole genome shotgun (WGS) entry which is preliminary data.</text>
</comment>
<evidence type="ECO:0000313" key="2">
    <source>
        <dbReference type="Proteomes" id="UP000664991"/>
    </source>
</evidence>
<sequence length="110" mass="12252">MHGGPFQLPFISCQTQYRPYCFLPAPAEDGVGESFMAFVCKHMCQTVGRAAPVSFLASQITKEDSYIKKHILGCGPFTYKMRTLNWDLDDLNAPFGHKILNAIGNAVDHK</sequence>
<gene>
    <name evidence="1" type="ORF">JEQ12_015389</name>
</gene>
<dbReference type="EMBL" id="JAEMGP010000004">
    <property type="protein sequence ID" value="KAG5210195.1"/>
    <property type="molecule type" value="Genomic_DNA"/>
</dbReference>
<dbReference type="Proteomes" id="UP000664991">
    <property type="component" value="Unassembled WGS sequence"/>
</dbReference>
<proteinExistence type="predicted"/>
<evidence type="ECO:0000313" key="1">
    <source>
        <dbReference type="EMBL" id="KAG5210195.1"/>
    </source>
</evidence>
<name>A0A836ADT1_SHEEP</name>
<accession>A0A836ADT1</accession>
<organism evidence="1 2">
    <name type="scientific">Ovis aries</name>
    <name type="common">Sheep</name>
    <dbReference type="NCBI Taxonomy" id="9940"/>
    <lineage>
        <taxon>Eukaryota</taxon>
        <taxon>Metazoa</taxon>
        <taxon>Chordata</taxon>
        <taxon>Craniata</taxon>
        <taxon>Vertebrata</taxon>
        <taxon>Euteleostomi</taxon>
        <taxon>Mammalia</taxon>
        <taxon>Eutheria</taxon>
        <taxon>Laurasiatheria</taxon>
        <taxon>Artiodactyla</taxon>
        <taxon>Ruminantia</taxon>
        <taxon>Pecora</taxon>
        <taxon>Bovidae</taxon>
        <taxon>Caprinae</taxon>
        <taxon>Ovis</taxon>
    </lineage>
</organism>
<reference evidence="1 2" key="1">
    <citation type="submission" date="2020-12" db="EMBL/GenBank/DDBJ databases">
        <title>De novo assembly of Tibetan sheep genome.</title>
        <authorList>
            <person name="Li X."/>
        </authorList>
    </citation>
    <scope>NUCLEOTIDE SEQUENCE [LARGE SCALE GENOMIC DNA]</scope>
    <source>
        <tissue evidence="1">Heart</tissue>
    </source>
</reference>
<dbReference type="AlphaFoldDB" id="A0A836ADT1"/>